<keyword evidence="9" id="KW-1185">Reference proteome</keyword>
<comment type="subcellular location">
    <subcellularLocation>
        <location evidence="1">Cell membrane</location>
        <topology evidence="1">Multi-pass membrane protein</topology>
    </subcellularLocation>
</comment>
<evidence type="ECO:0000313" key="9">
    <source>
        <dbReference type="Proteomes" id="UP001501126"/>
    </source>
</evidence>
<keyword evidence="3 6" id="KW-0812">Transmembrane</keyword>
<keyword evidence="2" id="KW-1003">Cell membrane</keyword>
<dbReference type="InterPro" id="IPR023845">
    <property type="entry name" value="DUF3817_TM"/>
</dbReference>
<feature type="transmembrane region" description="Helical" evidence="6">
    <location>
        <begin position="12"/>
        <end position="29"/>
    </location>
</feature>
<evidence type="ECO:0000259" key="7">
    <source>
        <dbReference type="Pfam" id="PF12823"/>
    </source>
</evidence>
<protein>
    <submittedName>
        <fullName evidence="8">DUF3817 domain-containing protein</fullName>
    </submittedName>
</protein>
<evidence type="ECO:0000313" key="8">
    <source>
        <dbReference type="EMBL" id="GAA0875174.1"/>
    </source>
</evidence>
<evidence type="ECO:0000256" key="3">
    <source>
        <dbReference type="ARBA" id="ARBA00022692"/>
    </source>
</evidence>
<proteinExistence type="predicted"/>
<keyword evidence="4 6" id="KW-1133">Transmembrane helix</keyword>
<dbReference type="Pfam" id="PF12823">
    <property type="entry name" value="DUF3817"/>
    <property type="match status" value="1"/>
</dbReference>
<comment type="caution">
    <text evidence="8">The sequence shown here is derived from an EMBL/GenBank/DDBJ whole genome shotgun (WGS) entry which is preliminary data.</text>
</comment>
<dbReference type="Proteomes" id="UP001501126">
    <property type="component" value="Unassembled WGS sequence"/>
</dbReference>
<dbReference type="RefSeq" id="WP_343786366.1">
    <property type="nucleotide sequence ID" value="NZ_BAAAFH010000008.1"/>
</dbReference>
<feature type="transmembrane region" description="Helical" evidence="6">
    <location>
        <begin position="70"/>
        <end position="87"/>
    </location>
</feature>
<evidence type="ECO:0000256" key="6">
    <source>
        <dbReference type="SAM" id="Phobius"/>
    </source>
</evidence>
<dbReference type="PANTHER" id="PTHR40077">
    <property type="entry name" value="MEMBRANE PROTEIN-RELATED"/>
    <property type="match status" value="1"/>
</dbReference>
<evidence type="ECO:0000256" key="1">
    <source>
        <dbReference type="ARBA" id="ARBA00004651"/>
    </source>
</evidence>
<feature type="transmembrane region" description="Helical" evidence="6">
    <location>
        <begin position="41"/>
        <end position="58"/>
    </location>
</feature>
<sequence>MEKKYTTLRKIGYAEAASYLLLLVIAMPLKYMAEMDWAVKYTGWAHGILFMAYIGFLLVEGMSNKWSFKIYVYGFLASILPFGPIVFDKKVLDKM</sequence>
<gene>
    <name evidence="8" type="ORF">GCM10009118_15820</name>
</gene>
<dbReference type="PANTHER" id="PTHR40077:SF1">
    <property type="entry name" value="MEMBRANE PROTEIN"/>
    <property type="match status" value="1"/>
</dbReference>
<organism evidence="8 9">
    <name type="scientific">Wandonia haliotis</name>
    <dbReference type="NCBI Taxonomy" id="574963"/>
    <lineage>
        <taxon>Bacteria</taxon>
        <taxon>Pseudomonadati</taxon>
        <taxon>Bacteroidota</taxon>
        <taxon>Flavobacteriia</taxon>
        <taxon>Flavobacteriales</taxon>
        <taxon>Crocinitomicaceae</taxon>
        <taxon>Wandonia</taxon>
    </lineage>
</organism>
<accession>A0ABP3Y397</accession>
<evidence type="ECO:0000256" key="2">
    <source>
        <dbReference type="ARBA" id="ARBA00022475"/>
    </source>
</evidence>
<keyword evidence="5 6" id="KW-0472">Membrane</keyword>
<dbReference type="EMBL" id="BAAAFH010000008">
    <property type="protein sequence ID" value="GAA0875174.1"/>
    <property type="molecule type" value="Genomic_DNA"/>
</dbReference>
<name>A0ABP3Y397_9FLAO</name>
<reference evidence="9" key="1">
    <citation type="journal article" date="2019" name="Int. J. Syst. Evol. Microbiol.">
        <title>The Global Catalogue of Microorganisms (GCM) 10K type strain sequencing project: providing services to taxonomists for standard genome sequencing and annotation.</title>
        <authorList>
            <consortium name="The Broad Institute Genomics Platform"/>
            <consortium name="The Broad Institute Genome Sequencing Center for Infectious Disease"/>
            <person name="Wu L."/>
            <person name="Ma J."/>
        </authorList>
    </citation>
    <scope>NUCLEOTIDE SEQUENCE [LARGE SCALE GENOMIC DNA]</scope>
    <source>
        <strain evidence="9">JCM 16083</strain>
    </source>
</reference>
<evidence type="ECO:0000256" key="5">
    <source>
        <dbReference type="ARBA" id="ARBA00023136"/>
    </source>
</evidence>
<dbReference type="NCBIfam" id="TIGR03954">
    <property type="entry name" value="integ_memb_HG"/>
    <property type="match status" value="1"/>
</dbReference>
<feature type="domain" description="DUF3817" evidence="7">
    <location>
        <begin position="7"/>
        <end position="91"/>
    </location>
</feature>
<evidence type="ECO:0000256" key="4">
    <source>
        <dbReference type="ARBA" id="ARBA00022989"/>
    </source>
</evidence>